<name>A0A239TWG2_9STAP</name>
<accession>A0A239TWG2</accession>
<organism evidence="1 2">
    <name type="scientific">Staphylococcus piscifermentans</name>
    <dbReference type="NCBI Taxonomy" id="70258"/>
    <lineage>
        <taxon>Bacteria</taxon>
        <taxon>Bacillati</taxon>
        <taxon>Bacillota</taxon>
        <taxon>Bacilli</taxon>
        <taxon>Bacillales</taxon>
        <taxon>Staphylococcaceae</taxon>
        <taxon>Staphylococcus</taxon>
    </lineage>
</organism>
<dbReference type="Proteomes" id="UP000321736">
    <property type="component" value="Unassembled WGS sequence"/>
</dbReference>
<dbReference type="OrthoDB" id="2407769at2"/>
<dbReference type="RefSeq" id="WP_095104419.1">
    <property type="nucleotide sequence ID" value="NZ_BKAR01000013.1"/>
</dbReference>
<dbReference type="Pfam" id="PF13346">
    <property type="entry name" value="ABC2_membrane_5"/>
    <property type="match status" value="1"/>
</dbReference>
<proteinExistence type="predicted"/>
<reference evidence="1 2" key="1">
    <citation type="submission" date="2019-07" db="EMBL/GenBank/DDBJ databases">
        <title>Whole genome shotgun sequence of Staphylococcus piscifermentans NBRC 109625.</title>
        <authorList>
            <person name="Hosoyama A."/>
            <person name="Uohara A."/>
            <person name="Ohji S."/>
            <person name="Ichikawa N."/>
        </authorList>
    </citation>
    <scope>NUCLEOTIDE SEQUENCE [LARGE SCALE GENOMIC DNA]</scope>
    <source>
        <strain evidence="1 2">NBRC 109625</strain>
    </source>
</reference>
<protein>
    <submittedName>
        <fullName evidence="1">Membrane protein</fullName>
    </submittedName>
</protein>
<dbReference type="AlphaFoldDB" id="A0A239TWG2"/>
<comment type="caution">
    <text evidence="1">The sequence shown here is derived from an EMBL/GenBank/DDBJ whole genome shotgun (WGS) entry which is preliminary data.</text>
</comment>
<evidence type="ECO:0000313" key="2">
    <source>
        <dbReference type="Proteomes" id="UP000321736"/>
    </source>
</evidence>
<gene>
    <name evidence="1" type="ORF">SPI02_12510</name>
</gene>
<dbReference type="NCBIfam" id="NF047560">
    <property type="entry name" value="PSM_export_PmtB"/>
    <property type="match status" value="1"/>
</dbReference>
<evidence type="ECO:0000313" key="1">
    <source>
        <dbReference type="EMBL" id="GEP84666.1"/>
    </source>
</evidence>
<dbReference type="EMBL" id="BKAR01000013">
    <property type="protein sequence ID" value="GEP84666.1"/>
    <property type="molecule type" value="Genomic_DNA"/>
</dbReference>
<sequence length="228" mass="25993">MKKLIIRNLKLRQSSLILYLILLVISPIYHLFIDKNTMIGGFFYSIIAVIIMFISLFDCGNAFRLQFKLGGNKSYYFNHSLPFSAKEQTDAHYLTTVIMSLAGALILLCYYDIPASGEINGVNMTTPLFFIAINLIGHAIAFPKCSEIRRDFIPYWGFVVVMNLIMPFVITFVMFGVVRITKPAKMTDSFINNFINGSGILLLILSLAFFSFTYLKQLKRIKKAKQLH</sequence>
<dbReference type="InterPro" id="IPR025699">
    <property type="entry name" value="ABC2_memb-like"/>
</dbReference>
<keyword evidence="2" id="KW-1185">Reference proteome</keyword>